<proteinExistence type="predicted"/>
<organism evidence="1">
    <name type="scientific">Schistosoma mansoni</name>
    <name type="common">Blood fluke</name>
    <dbReference type="NCBI Taxonomy" id="6183"/>
    <lineage>
        <taxon>Eukaryota</taxon>
        <taxon>Metazoa</taxon>
        <taxon>Spiralia</taxon>
        <taxon>Lophotrochozoa</taxon>
        <taxon>Platyhelminthes</taxon>
        <taxon>Trematoda</taxon>
        <taxon>Digenea</taxon>
        <taxon>Strigeidida</taxon>
        <taxon>Schistosomatoidea</taxon>
        <taxon>Schistosomatidae</taxon>
        <taxon>Schistosoma</taxon>
    </lineage>
</organism>
<dbReference type="AlphaFoldDB" id="A0A146MGG4"/>
<protein>
    <submittedName>
        <fullName evidence="1">Uncharacterized protein</fullName>
    </submittedName>
</protein>
<reference evidence="1" key="1">
    <citation type="journal article" date="2015" name="PLoS Negl. Trop. Dis.">
        <title>Schistosoma mansoni Egg, Adult Male and Female Comparative Gene Expression Analysis and Identification of Novel Genes by RNA-Seq.</title>
        <authorList>
            <person name="Anderson L."/>
            <person name="Amaral M.S."/>
            <person name="Beckedorff F."/>
            <person name="Silva L.F."/>
            <person name="Dazzani B."/>
            <person name="Oliveira K.C."/>
            <person name="Almeida G.T."/>
            <person name="Gomes M.R."/>
            <person name="Pires D.S."/>
            <person name="Setubal J.C."/>
            <person name="DeMarco R."/>
            <person name="Verjovski-Almeida S."/>
        </authorList>
    </citation>
    <scope>NUCLEOTIDE SEQUENCE</scope>
    <source>
        <strain evidence="1">BH</strain>
    </source>
</reference>
<sequence length="29" mass="3363">MATGLSRMLSTGDCSTRNNYYRCRVDNNY</sequence>
<gene>
    <name evidence="1" type="ORF">c2041_g1_i1</name>
</gene>
<name>A0A146MGG4_SCHMA</name>
<evidence type="ECO:0000313" key="1">
    <source>
        <dbReference type="EMBL" id="JAQ18778.1"/>
    </source>
</evidence>
<dbReference type="EMBL" id="GDQY01000017">
    <property type="protein sequence ID" value="JAQ18778.1"/>
    <property type="molecule type" value="Transcribed_RNA"/>
</dbReference>
<accession>A0A146MGG4</accession>